<dbReference type="AlphaFoldDB" id="A0A1H3C5K4"/>
<dbReference type="Gene3D" id="2.40.10.220">
    <property type="entry name" value="predicted glycosyltransferase like domains"/>
    <property type="match status" value="1"/>
</dbReference>
<keyword evidence="3" id="KW-1185">Reference proteome</keyword>
<dbReference type="OrthoDB" id="5567005at2"/>
<dbReference type="InterPro" id="IPR009875">
    <property type="entry name" value="PilZ_domain"/>
</dbReference>
<gene>
    <name evidence="2" type="ORF">SAMN05421644_10514</name>
</gene>
<dbReference type="GO" id="GO:0035438">
    <property type="term" value="F:cyclic-di-GMP binding"/>
    <property type="evidence" value="ECO:0007669"/>
    <property type="project" value="InterPro"/>
</dbReference>
<accession>A0A1H3C5K4</accession>
<dbReference type="STRING" id="61595.SAMN05421644_10514"/>
<sequence>MSADDSKLCQADAIEPESDRRRYFRIADQIGLALTPLTAAEAEQLLERLEAPSSRAGLLNDLQAIRERHLPERRALEYKFPTVAAYIKVIEHQIDTLAQAVGEAEDFPGVADTPACLSAQGVSVQWPTAFAVKSVVDLRLTLFPDRVLVRSLARVVRCDPFEDGSYRLALDFAHVREADREAIIRHVYRLQRLQLQAQAEEEFESRFSPLKARNYAEKKPSV</sequence>
<dbReference type="Pfam" id="PF07238">
    <property type="entry name" value="PilZ"/>
    <property type="match status" value="1"/>
</dbReference>
<evidence type="ECO:0000313" key="2">
    <source>
        <dbReference type="EMBL" id="SDX49447.1"/>
    </source>
</evidence>
<dbReference type="EMBL" id="FNOW01000005">
    <property type="protein sequence ID" value="SDX49447.1"/>
    <property type="molecule type" value="Genomic_DNA"/>
</dbReference>
<dbReference type="Proteomes" id="UP000198672">
    <property type="component" value="Unassembled WGS sequence"/>
</dbReference>
<name>A0A1H3C5K4_ALLWA</name>
<evidence type="ECO:0000313" key="3">
    <source>
        <dbReference type="Proteomes" id="UP000198672"/>
    </source>
</evidence>
<organism evidence="2 3">
    <name type="scientific">Allochromatium warmingii</name>
    <name type="common">Chromatium warmingii</name>
    <dbReference type="NCBI Taxonomy" id="61595"/>
    <lineage>
        <taxon>Bacteria</taxon>
        <taxon>Pseudomonadati</taxon>
        <taxon>Pseudomonadota</taxon>
        <taxon>Gammaproteobacteria</taxon>
        <taxon>Chromatiales</taxon>
        <taxon>Chromatiaceae</taxon>
        <taxon>Allochromatium</taxon>
    </lineage>
</organism>
<reference evidence="3" key="1">
    <citation type="submission" date="2016-10" db="EMBL/GenBank/DDBJ databases">
        <authorList>
            <person name="Varghese N."/>
            <person name="Submissions S."/>
        </authorList>
    </citation>
    <scope>NUCLEOTIDE SEQUENCE [LARGE SCALE GENOMIC DNA]</scope>
    <source>
        <strain evidence="3">DSM 173</strain>
    </source>
</reference>
<proteinExistence type="predicted"/>
<dbReference type="RefSeq" id="WP_091332087.1">
    <property type="nucleotide sequence ID" value="NZ_FNOW01000005.1"/>
</dbReference>
<evidence type="ECO:0000259" key="1">
    <source>
        <dbReference type="Pfam" id="PF07238"/>
    </source>
</evidence>
<feature type="domain" description="PilZ" evidence="1">
    <location>
        <begin position="117"/>
        <end position="188"/>
    </location>
</feature>
<protein>
    <submittedName>
        <fullName evidence="2">PilZ domain-containing protein</fullName>
    </submittedName>
</protein>